<sequence length="400" mass="46804">MPWRIVSVLEGSSGSRKRKRMTETRRKEEYEASDAVEEEISKIPLSDNTVSRRIKEMSYDIEINVNRKLVGDTVFALQLDENHDTSGVTITDDGRNHVEMKERLKKGKYAISTLNQVLWDNKIRIETKHKIYKSIVRSTTLYRAETWQLQNAFKNKFLALEMDYWRRSAGISRRDRIRNDIIREKMQVKNDIVEDIFTKQLICYGHMMRMNTERLPRLAYDWTPSRRRKRGRPMTTWKKGIVEAMERRQLGEDLWRDRGEWAHHIQDMTAYVKEELNCRLRSCQFALQIDKSSDVADLAVVLVFVCCHYEDAIEEDILLCKPLPANATGSEIFRFVIEYLEENHIPWDNHIHVCTDGAKAMVGKKKKKTADALSRINEVIAAPPPPPPPPETQSRKELSR</sequence>
<dbReference type="Proteomes" id="UP001148838">
    <property type="component" value="Unassembled WGS sequence"/>
</dbReference>
<feature type="compositionally biased region" description="Pro residues" evidence="1">
    <location>
        <begin position="382"/>
        <end position="391"/>
    </location>
</feature>
<comment type="caution">
    <text evidence="2">The sequence shown here is derived from an EMBL/GenBank/DDBJ whole genome shotgun (WGS) entry which is preliminary data.</text>
</comment>
<name>A0ABQ8TP11_PERAM</name>
<feature type="compositionally biased region" description="Basic and acidic residues" evidence="1">
    <location>
        <begin position="21"/>
        <end position="30"/>
    </location>
</feature>
<dbReference type="PANTHER" id="PTHR45913:SF19">
    <property type="entry name" value="LOW QUALITY PROTEIN: ZINC FINGER BED DOMAIN-CONTAINING PROTEIN 5-LIKE"/>
    <property type="match status" value="1"/>
</dbReference>
<feature type="region of interest" description="Disordered" evidence="1">
    <location>
        <begin position="376"/>
        <end position="400"/>
    </location>
</feature>
<evidence type="ECO:0000313" key="2">
    <source>
        <dbReference type="EMBL" id="KAJ4447482.1"/>
    </source>
</evidence>
<gene>
    <name evidence="2" type="ORF">ANN_09489</name>
</gene>
<evidence type="ECO:0000313" key="3">
    <source>
        <dbReference type="Proteomes" id="UP001148838"/>
    </source>
</evidence>
<protein>
    <recommendedName>
        <fullName evidence="4">DUF4371 domain-containing protein</fullName>
    </recommendedName>
</protein>
<evidence type="ECO:0008006" key="4">
    <source>
        <dbReference type="Google" id="ProtNLM"/>
    </source>
</evidence>
<feature type="region of interest" description="Disordered" evidence="1">
    <location>
        <begin position="12"/>
        <end position="31"/>
    </location>
</feature>
<keyword evidence="3" id="KW-1185">Reference proteome</keyword>
<accession>A0ABQ8TP11</accession>
<organism evidence="2 3">
    <name type="scientific">Periplaneta americana</name>
    <name type="common">American cockroach</name>
    <name type="synonym">Blatta americana</name>
    <dbReference type="NCBI Taxonomy" id="6978"/>
    <lineage>
        <taxon>Eukaryota</taxon>
        <taxon>Metazoa</taxon>
        <taxon>Ecdysozoa</taxon>
        <taxon>Arthropoda</taxon>
        <taxon>Hexapoda</taxon>
        <taxon>Insecta</taxon>
        <taxon>Pterygota</taxon>
        <taxon>Neoptera</taxon>
        <taxon>Polyneoptera</taxon>
        <taxon>Dictyoptera</taxon>
        <taxon>Blattodea</taxon>
        <taxon>Blattoidea</taxon>
        <taxon>Blattidae</taxon>
        <taxon>Blattinae</taxon>
        <taxon>Periplaneta</taxon>
    </lineage>
</organism>
<reference evidence="2 3" key="1">
    <citation type="journal article" date="2022" name="Allergy">
        <title>Genome assembly and annotation of Periplaneta americana reveal a comprehensive cockroach allergen profile.</title>
        <authorList>
            <person name="Wang L."/>
            <person name="Xiong Q."/>
            <person name="Saelim N."/>
            <person name="Wang L."/>
            <person name="Nong W."/>
            <person name="Wan A.T."/>
            <person name="Shi M."/>
            <person name="Liu X."/>
            <person name="Cao Q."/>
            <person name="Hui J.H.L."/>
            <person name="Sookrung N."/>
            <person name="Leung T.F."/>
            <person name="Tungtrongchitr A."/>
            <person name="Tsui S.K.W."/>
        </authorList>
    </citation>
    <scope>NUCLEOTIDE SEQUENCE [LARGE SCALE GENOMIC DNA]</scope>
    <source>
        <strain evidence="2">PWHHKU_190912</strain>
    </source>
</reference>
<dbReference type="EMBL" id="JAJSOF020000005">
    <property type="protein sequence ID" value="KAJ4447482.1"/>
    <property type="molecule type" value="Genomic_DNA"/>
</dbReference>
<dbReference type="PANTHER" id="PTHR45913">
    <property type="entry name" value="EPM2A-INTERACTING PROTEIN 1"/>
    <property type="match status" value="1"/>
</dbReference>
<proteinExistence type="predicted"/>
<evidence type="ECO:0000256" key="1">
    <source>
        <dbReference type="SAM" id="MobiDB-lite"/>
    </source>
</evidence>